<comment type="caution">
    <text evidence="1">The sequence shown here is derived from an EMBL/GenBank/DDBJ whole genome shotgun (WGS) entry which is preliminary data.</text>
</comment>
<sequence>MPGHDAVHAVHHQAGTYALIA</sequence>
<dbReference type="AlphaFoldDB" id="A0A5C6LZH3"/>
<dbReference type="Proteomes" id="UP000321083">
    <property type="component" value="Unassembled WGS sequence"/>
</dbReference>
<dbReference type="EMBL" id="SRHE01000910">
    <property type="protein sequence ID" value="TWW07980.1"/>
    <property type="molecule type" value="Genomic_DNA"/>
</dbReference>
<reference evidence="1 2" key="1">
    <citation type="submission" date="2019-08" db="EMBL/GenBank/DDBJ databases">
        <title>100 year-old enigma solved: identification of Planctomyces bekefii, the type genus and species of the phylum Planctomycetes.</title>
        <authorList>
            <person name="Svetlana D.N."/>
            <person name="Overmann J."/>
        </authorList>
    </citation>
    <scope>NUCLEOTIDE SEQUENCE [LARGE SCALE GENOMIC DNA]</scope>
    <source>
        <strain evidence="1">Phe10_nw2017</strain>
    </source>
</reference>
<protein>
    <submittedName>
        <fullName evidence="1">Uncharacterized protein</fullName>
    </submittedName>
</protein>
<feature type="non-terminal residue" evidence="1">
    <location>
        <position position="21"/>
    </location>
</feature>
<keyword evidence="2" id="KW-1185">Reference proteome</keyword>
<accession>A0A5C6LZH3</accession>
<organism evidence="1 2">
    <name type="scientific">Planctomyces bekefii</name>
    <dbReference type="NCBI Taxonomy" id="1653850"/>
    <lineage>
        <taxon>Bacteria</taxon>
        <taxon>Pseudomonadati</taxon>
        <taxon>Planctomycetota</taxon>
        <taxon>Planctomycetia</taxon>
        <taxon>Planctomycetales</taxon>
        <taxon>Planctomycetaceae</taxon>
        <taxon>Planctomyces</taxon>
    </lineage>
</organism>
<name>A0A5C6LZH3_9PLAN</name>
<evidence type="ECO:0000313" key="2">
    <source>
        <dbReference type="Proteomes" id="UP000321083"/>
    </source>
</evidence>
<gene>
    <name evidence="1" type="ORF">E3A20_28940</name>
</gene>
<evidence type="ECO:0000313" key="1">
    <source>
        <dbReference type="EMBL" id="TWW07980.1"/>
    </source>
</evidence>
<proteinExistence type="predicted"/>
<reference evidence="1 2" key="2">
    <citation type="submission" date="2019-08" db="EMBL/GenBank/DDBJ databases">
        <authorList>
            <person name="Henke P."/>
        </authorList>
    </citation>
    <scope>NUCLEOTIDE SEQUENCE [LARGE SCALE GENOMIC DNA]</scope>
    <source>
        <strain evidence="1">Phe10_nw2017</strain>
    </source>
</reference>